<dbReference type="GO" id="GO:0015627">
    <property type="term" value="C:type II protein secretion system complex"/>
    <property type="evidence" value="ECO:0007669"/>
    <property type="project" value="TreeGrafter"/>
</dbReference>
<evidence type="ECO:0000313" key="7">
    <source>
        <dbReference type="Proteomes" id="UP000593765"/>
    </source>
</evidence>
<feature type="compositionally biased region" description="Polar residues" evidence="2">
    <location>
        <begin position="576"/>
        <end position="587"/>
    </location>
</feature>
<dbReference type="EMBL" id="CP063458">
    <property type="protein sequence ID" value="QOV89269.1"/>
    <property type="molecule type" value="Genomic_DNA"/>
</dbReference>
<dbReference type="InterPro" id="IPR032789">
    <property type="entry name" value="T2SS-T3SS_pil_N"/>
</dbReference>
<comment type="similarity">
    <text evidence="1">Belongs to the bacterial secretin family.</text>
</comment>
<feature type="region of interest" description="Disordered" evidence="2">
    <location>
        <begin position="537"/>
        <end position="587"/>
    </location>
</feature>
<dbReference type="PRINTS" id="PR00811">
    <property type="entry name" value="BCTERIALGSPD"/>
</dbReference>
<feature type="region of interest" description="Disordered" evidence="2">
    <location>
        <begin position="1"/>
        <end position="30"/>
    </location>
</feature>
<gene>
    <name evidence="6" type="ORF">IPV69_24180</name>
</gene>
<dbReference type="Proteomes" id="UP000593765">
    <property type="component" value="Chromosome"/>
</dbReference>
<evidence type="ECO:0000256" key="1">
    <source>
        <dbReference type="RuleBase" id="RU004003"/>
    </source>
</evidence>
<accession>A0A7M2WV53</accession>
<dbReference type="PANTHER" id="PTHR30332:SF17">
    <property type="entry name" value="TYPE IV PILIATION SYSTEM PROTEIN DR_0774-RELATED"/>
    <property type="match status" value="1"/>
</dbReference>
<keyword evidence="3" id="KW-0472">Membrane</keyword>
<reference evidence="6 7" key="1">
    <citation type="submission" date="2020-10" db="EMBL/GenBank/DDBJ databases">
        <title>Wide distribution of Phycisphaera-like planctomycetes from WD2101 soil group in peatlands and genome analysis of the first cultivated representative.</title>
        <authorList>
            <person name="Dedysh S.N."/>
            <person name="Beletsky A.V."/>
            <person name="Ivanova A."/>
            <person name="Kulichevskaya I.S."/>
            <person name="Suzina N.E."/>
            <person name="Philippov D.A."/>
            <person name="Rakitin A.L."/>
            <person name="Mardanov A.V."/>
            <person name="Ravin N.V."/>
        </authorList>
    </citation>
    <scope>NUCLEOTIDE SEQUENCE [LARGE SCALE GENOMIC DNA]</scope>
    <source>
        <strain evidence="6 7">M1803</strain>
    </source>
</reference>
<protein>
    <submittedName>
        <fullName evidence="6">Type II and III secretion system protein family protein</fullName>
    </submittedName>
</protein>
<dbReference type="PANTHER" id="PTHR30332">
    <property type="entry name" value="PROBABLE GENERAL SECRETION PATHWAY PROTEIN D"/>
    <property type="match status" value="1"/>
</dbReference>
<evidence type="ECO:0000256" key="2">
    <source>
        <dbReference type="SAM" id="MobiDB-lite"/>
    </source>
</evidence>
<feature type="domain" description="Pilus formation protein N-terminal" evidence="5">
    <location>
        <begin position="147"/>
        <end position="212"/>
    </location>
</feature>
<evidence type="ECO:0000259" key="5">
    <source>
        <dbReference type="Pfam" id="PF13629"/>
    </source>
</evidence>
<evidence type="ECO:0000313" key="6">
    <source>
        <dbReference type="EMBL" id="QOV89269.1"/>
    </source>
</evidence>
<dbReference type="PRINTS" id="PR01032">
    <property type="entry name" value="PHAGEIV"/>
</dbReference>
<sequence length="587" mass="61356">MSTFNQNNDLSNQKTLDEASNVSDERKRSRRRLRVAAAIGAALLVPYVIYADDSSPVVNPPAIELPAGDALPESAPVTPIVLAEPATPAPAAAPATAPATPATAPSAVTPIAAPMLPGTPVIATTPATRPADAVASLFENVSGSGPVKMLVGRSMVLKTKAPFKRMSLTQPEVVGDNLVDPTSILLTAKKAGVSQLIVWDDKDRSEVLDIVVDVDLKLLSELVKTHFPTATVELSAVNGTLVARGRVPNLQTAEQITEMLGAYGKVLNFLEMAGGQQVMLQVRFAEVSRTASTELGVNFGMNDGTGKFQVPIGGTLAKAAGGNVTLIGGGSIGSTQFDILVSALRNNSLLRMLAEPNLATLSGKEAEFLAGGEIPIPVPQSGGGNGTTITIEYKQFGIRLAFTPIVLGDGKIRIQASAEVSELDYTKSVSVAGTQVPGLSKRTVTTTIELSEGQTFSLAGLLNNKVTANKSAVPLLGDIPILGALFRSVKYERNETELVVLVTPRLVEAMNPSQVPELPGERWNYPSESDLFIKQYLGGPGTDPGSANKPAPSAFRGPYGFVPVSNPVTSGAAGQRVTSVNQDARPE</sequence>
<dbReference type="InterPro" id="IPR050810">
    <property type="entry name" value="Bact_Secretion_Sys_Channel"/>
</dbReference>
<keyword evidence="3" id="KW-1133">Transmembrane helix</keyword>
<dbReference type="RefSeq" id="WP_206292300.1">
    <property type="nucleotide sequence ID" value="NZ_CP063458.1"/>
</dbReference>
<evidence type="ECO:0000259" key="4">
    <source>
        <dbReference type="Pfam" id="PF00263"/>
    </source>
</evidence>
<evidence type="ECO:0000256" key="3">
    <source>
        <dbReference type="SAM" id="Phobius"/>
    </source>
</evidence>
<dbReference type="InterPro" id="IPR001775">
    <property type="entry name" value="GspD/PilQ"/>
</dbReference>
<feature type="domain" description="Type II/III secretion system secretin-like" evidence="4">
    <location>
        <begin position="343"/>
        <end position="508"/>
    </location>
</feature>
<organism evidence="6 7">
    <name type="scientific">Humisphaera borealis</name>
    <dbReference type="NCBI Taxonomy" id="2807512"/>
    <lineage>
        <taxon>Bacteria</taxon>
        <taxon>Pseudomonadati</taxon>
        <taxon>Planctomycetota</taxon>
        <taxon>Phycisphaerae</taxon>
        <taxon>Tepidisphaerales</taxon>
        <taxon>Tepidisphaeraceae</taxon>
        <taxon>Humisphaera</taxon>
    </lineage>
</organism>
<dbReference type="Pfam" id="PF13629">
    <property type="entry name" value="T2SS-T3SS_pil_N"/>
    <property type="match status" value="1"/>
</dbReference>
<dbReference type="AlphaFoldDB" id="A0A7M2WV53"/>
<dbReference type="GO" id="GO:0009306">
    <property type="term" value="P:protein secretion"/>
    <property type="evidence" value="ECO:0007669"/>
    <property type="project" value="InterPro"/>
</dbReference>
<feature type="compositionally biased region" description="Polar residues" evidence="2">
    <location>
        <begin position="1"/>
        <end position="22"/>
    </location>
</feature>
<feature type="transmembrane region" description="Helical" evidence="3">
    <location>
        <begin position="33"/>
        <end position="50"/>
    </location>
</feature>
<dbReference type="KEGG" id="hbs:IPV69_24180"/>
<name>A0A7M2WV53_9BACT</name>
<keyword evidence="3" id="KW-0812">Transmembrane</keyword>
<keyword evidence="7" id="KW-1185">Reference proteome</keyword>
<dbReference type="Pfam" id="PF00263">
    <property type="entry name" value="Secretin"/>
    <property type="match status" value="1"/>
</dbReference>
<dbReference type="InterPro" id="IPR004846">
    <property type="entry name" value="T2SS/T3SS_dom"/>
</dbReference>
<proteinExistence type="inferred from homology"/>